<dbReference type="GO" id="GO:0009254">
    <property type="term" value="P:peptidoglycan turnover"/>
    <property type="evidence" value="ECO:0007669"/>
    <property type="project" value="TreeGrafter"/>
</dbReference>
<evidence type="ECO:0000313" key="10">
    <source>
        <dbReference type="Proteomes" id="UP000326711"/>
    </source>
</evidence>
<dbReference type="InterPro" id="IPR017853">
    <property type="entry name" value="GH"/>
</dbReference>
<dbReference type="AlphaFoldDB" id="A0A5J6Z3N0"/>
<feature type="compositionally biased region" description="Low complexity" evidence="6">
    <location>
        <begin position="119"/>
        <end position="130"/>
    </location>
</feature>
<comment type="catalytic activity">
    <reaction evidence="1">
        <text>Hydrolysis of terminal non-reducing N-acetyl-D-hexosamine residues in N-acetyl-beta-D-hexosaminides.</text>
        <dbReference type="EC" id="3.2.1.52"/>
    </reaction>
</comment>
<dbReference type="GO" id="GO:0004563">
    <property type="term" value="F:beta-N-acetylhexosaminidase activity"/>
    <property type="evidence" value="ECO:0007669"/>
    <property type="project" value="UniProtKB-EC"/>
</dbReference>
<protein>
    <recommendedName>
        <fullName evidence="3">beta-N-acetylhexosaminidase</fullName>
        <ecNumber evidence="3">3.2.1.52</ecNumber>
    </recommendedName>
</protein>
<keyword evidence="9" id="KW-0449">Lipoprotein</keyword>
<dbReference type="KEGG" id="cuo:CUROG_01175"/>
<proteinExistence type="inferred from homology"/>
<evidence type="ECO:0000256" key="1">
    <source>
        <dbReference type="ARBA" id="ARBA00001231"/>
    </source>
</evidence>
<evidence type="ECO:0000256" key="4">
    <source>
        <dbReference type="ARBA" id="ARBA00022801"/>
    </source>
</evidence>
<dbReference type="PANTHER" id="PTHR30480:SF13">
    <property type="entry name" value="BETA-HEXOSAMINIDASE"/>
    <property type="match status" value="1"/>
</dbReference>
<dbReference type="Gene3D" id="3.20.20.300">
    <property type="entry name" value="Glycoside hydrolase, family 3, N-terminal domain"/>
    <property type="match status" value="1"/>
</dbReference>
<keyword evidence="7" id="KW-0732">Signal</keyword>
<reference evidence="10" key="1">
    <citation type="submission" date="2019-10" db="EMBL/GenBank/DDBJ databases">
        <title>Complete genome sequence of Corynebacterium urogenitalis DSM 108747, isolated from the genital tract of a cow.</title>
        <authorList>
            <person name="Ruckert C."/>
            <person name="Ballas P."/>
            <person name="Wagener K."/>
            <person name="Drillich M."/>
            <person name="Kaempfer P."/>
            <person name="Busse H.-J."/>
            <person name="Ehling-Schulz M."/>
        </authorList>
    </citation>
    <scope>NUCLEOTIDE SEQUENCE [LARGE SCALE GENOMIC DNA]</scope>
    <source>
        <strain evidence="10">LMM 1652</strain>
    </source>
</reference>
<keyword evidence="4" id="KW-0378">Hydrolase</keyword>
<dbReference type="InterPro" id="IPR050226">
    <property type="entry name" value="NagZ_Beta-hexosaminidase"/>
</dbReference>
<dbReference type="PROSITE" id="PS51257">
    <property type="entry name" value="PROKAR_LIPOPROTEIN"/>
    <property type="match status" value="1"/>
</dbReference>
<name>A0A5J6Z3N0_9CORY</name>
<keyword evidence="10" id="KW-1185">Reference proteome</keyword>
<evidence type="ECO:0000256" key="7">
    <source>
        <dbReference type="SAM" id="SignalP"/>
    </source>
</evidence>
<accession>A0A5J6Z3N0</accession>
<feature type="domain" description="Glycoside hydrolase family 3 N-terminal" evidence="8">
    <location>
        <begin position="196"/>
        <end position="505"/>
    </location>
</feature>
<gene>
    <name evidence="9" type="primary">ybbD</name>
    <name evidence="9" type="ORF">CUROG_01175</name>
</gene>
<dbReference type="InterPro" id="IPR001764">
    <property type="entry name" value="Glyco_hydro_3_N"/>
</dbReference>
<organism evidence="9 10">
    <name type="scientific">Corynebacterium urogenitale</name>
    <dbReference type="NCBI Taxonomy" id="2487892"/>
    <lineage>
        <taxon>Bacteria</taxon>
        <taxon>Bacillati</taxon>
        <taxon>Actinomycetota</taxon>
        <taxon>Actinomycetes</taxon>
        <taxon>Mycobacteriales</taxon>
        <taxon>Corynebacteriaceae</taxon>
        <taxon>Corynebacterium</taxon>
    </lineage>
</organism>
<feature type="region of interest" description="Disordered" evidence="6">
    <location>
        <begin position="368"/>
        <end position="395"/>
    </location>
</feature>
<dbReference type="SUPFAM" id="SSF51445">
    <property type="entry name" value="(Trans)glycosidases"/>
    <property type="match status" value="1"/>
</dbReference>
<dbReference type="Pfam" id="PF00933">
    <property type="entry name" value="Glyco_hydro_3"/>
    <property type="match status" value="1"/>
</dbReference>
<comment type="similarity">
    <text evidence="2">Belongs to the glycosyl hydrolase 3 family.</text>
</comment>
<feature type="chain" id="PRO_5038711102" description="beta-N-acetylhexosaminidase" evidence="7">
    <location>
        <begin position="18"/>
        <end position="508"/>
    </location>
</feature>
<dbReference type="Proteomes" id="UP000326711">
    <property type="component" value="Chromosome"/>
</dbReference>
<evidence type="ECO:0000259" key="8">
    <source>
        <dbReference type="Pfam" id="PF00933"/>
    </source>
</evidence>
<dbReference type="InterPro" id="IPR036962">
    <property type="entry name" value="Glyco_hydro_3_N_sf"/>
</dbReference>
<evidence type="ECO:0000256" key="3">
    <source>
        <dbReference type="ARBA" id="ARBA00012663"/>
    </source>
</evidence>
<sequence length="508" mass="50747" precursor="true">MRRFLVALSAVALAGCAACSSSDPTPSDPNSADSSPSAVATSSEGAGQRPYSDNPTLEECHGLAHGGDSAGDSAEPVPAAEDGGGTTTLPEDAAQHGPAAAGQESPGAAEPATGSVTPSADSDAASDAGGSSIAEECLRAIPAQELAGALLATGITTYEQAEEAVDLGVRHLFIGTGTDFSILNGQGDPARSLAALQERAGGTLEISVDEEGGVVQRLSDLIGPLPSAEEMANTMTPQQVKDMMREHGKKLRDLGLTMDFAPVADLAGAETVEENAIGSRAFSDDPQKVAEYARAYAEGLLEAGIEPVFKHFPGHGHTTGDSHLGTVTAPERAELEANDMVPFAQVAGMPGASMMVGHMQTPGLDGAMSENGDRATGEGAAAEGGTGGTPVLGANTPASLNPGVYDLLRRGGYSVGAGGVGREGGGAAGAPAFAGTIFTDDLTGMKAVTDLHPGPDAAVAALEAGADQALTAAGAIAVPDLVAAVRQAIESGRISKEHVYAAVTRAHL</sequence>
<evidence type="ECO:0000256" key="2">
    <source>
        <dbReference type="ARBA" id="ARBA00005336"/>
    </source>
</evidence>
<feature type="compositionally biased region" description="Low complexity" evidence="6">
    <location>
        <begin position="18"/>
        <end position="38"/>
    </location>
</feature>
<evidence type="ECO:0000313" key="9">
    <source>
        <dbReference type="EMBL" id="QFQ01636.1"/>
    </source>
</evidence>
<feature type="region of interest" description="Disordered" evidence="6">
    <location>
        <begin position="18"/>
        <end position="130"/>
    </location>
</feature>
<dbReference type="EMBL" id="CP045032">
    <property type="protein sequence ID" value="QFQ01636.1"/>
    <property type="molecule type" value="Genomic_DNA"/>
</dbReference>
<evidence type="ECO:0000256" key="6">
    <source>
        <dbReference type="SAM" id="MobiDB-lite"/>
    </source>
</evidence>
<dbReference type="RefSeq" id="WP_151902110.1">
    <property type="nucleotide sequence ID" value="NZ_CP045032.1"/>
</dbReference>
<dbReference type="GO" id="GO:0005975">
    <property type="term" value="P:carbohydrate metabolic process"/>
    <property type="evidence" value="ECO:0007669"/>
    <property type="project" value="InterPro"/>
</dbReference>
<feature type="signal peptide" evidence="7">
    <location>
        <begin position="1"/>
        <end position="17"/>
    </location>
</feature>
<evidence type="ECO:0000256" key="5">
    <source>
        <dbReference type="ARBA" id="ARBA00023295"/>
    </source>
</evidence>
<dbReference type="PANTHER" id="PTHR30480">
    <property type="entry name" value="BETA-HEXOSAMINIDASE-RELATED"/>
    <property type="match status" value="1"/>
</dbReference>
<dbReference type="OrthoDB" id="9805821at2"/>
<feature type="compositionally biased region" description="Polar residues" evidence="6">
    <location>
        <begin position="39"/>
        <end position="55"/>
    </location>
</feature>
<keyword evidence="5" id="KW-0326">Glycosidase</keyword>
<dbReference type="EC" id="3.2.1.52" evidence="3"/>